<proteinExistence type="predicted"/>
<evidence type="ECO:0000313" key="2">
    <source>
        <dbReference type="EMBL" id="SVC49082.1"/>
    </source>
</evidence>
<dbReference type="InterPro" id="IPR010985">
    <property type="entry name" value="Ribbon_hlx_hlx"/>
</dbReference>
<feature type="domain" description="Ribbon-helix-helix protein CopG" evidence="1">
    <location>
        <begin position="4"/>
        <end position="41"/>
    </location>
</feature>
<organism evidence="2">
    <name type="scientific">marine metagenome</name>
    <dbReference type="NCBI Taxonomy" id="408172"/>
    <lineage>
        <taxon>unclassified sequences</taxon>
        <taxon>metagenomes</taxon>
        <taxon>ecological metagenomes</taxon>
    </lineage>
</organism>
<dbReference type="GO" id="GO:0006355">
    <property type="term" value="P:regulation of DNA-templated transcription"/>
    <property type="evidence" value="ECO:0007669"/>
    <property type="project" value="InterPro"/>
</dbReference>
<dbReference type="SUPFAM" id="SSF47598">
    <property type="entry name" value="Ribbon-helix-helix"/>
    <property type="match status" value="1"/>
</dbReference>
<gene>
    <name evidence="2" type="ORF">METZ01_LOCUS301936</name>
</gene>
<sequence length="91" mass="10785">MAKIAISLPEETLEAVEKERLANGLSRSEFFRRAVEEHLRRVKEREDVEQYIQGYLKYPETKEEIALAEATHHYAFDGESWEDDWQEASRK</sequence>
<dbReference type="CDD" id="cd21631">
    <property type="entry name" value="RHH_CopG_NikR-like"/>
    <property type="match status" value="1"/>
</dbReference>
<dbReference type="InterPro" id="IPR013321">
    <property type="entry name" value="Arc_rbn_hlx_hlx"/>
</dbReference>
<dbReference type="AlphaFoldDB" id="A0A382MNR7"/>
<dbReference type="InterPro" id="IPR002145">
    <property type="entry name" value="CopG"/>
</dbReference>
<accession>A0A382MNR7</accession>
<dbReference type="EMBL" id="UINC01094120">
    <property type="protein sequence ID" value="SVC49082.1"/>
    <property type="molecule type" value="Genomic_DNA"/>
</dbReference>
<name>A0A382MNR7_9ZZZZ</name>
<dbReference type="Gene3D" id="1.10.1220.10">
    <property type="entry name" value="Met repressor-like"/>
    <property type="match status" value="1"/>
</dbReference>
<reference evidence="2" key="1">
    <citation type="submission" date="2018-05" db="EMBL/GenBank/DDBJ databases">
        <authorList>
            <person name="Lanie J.A."/>
            <person name="Ng W.-L."/>
            <person name="Kazmierczak K.M."/>
            <person name="Andrzejewski T.M."/>
            <person name="Davidsen T.M."/>
            <person name="Wayne K.J."/>
            <person name="Tettelin H."/>
            <person name="Glass J.I."/>
            <person name="Rusch D."/>
            <person name="Podicherti R."/>
            <person name="Tsui H.-C.T."/>
            <person name="Winkler M.E."/>
        </authorList>
    </citation>
    <scope>NUCLEOTIDE SEQUENCE</scope>
</reference>
<protein>
    <recommendedName>
        <fullName evidence="1">Ribbon-helix-helix protein CopG domain-containing protein</fullName>
    </recommendedName>
</protein>
<dbReference type="Pfam" id="PF01402">
    <property type="entry name" value="RHH_1"/>
    <property type="match status" value="1"/>
</dbReference>
<evidence type="ECO:0000259" key="1">
    <source>
        <dbReference type="Pfam" id="PF01402"/>
    </source>
</evidence>